<evidence type="ECO:0000259" key="1">
    <source>
        <dbReference type="Pfam" id="PF02371"/>
    </source>
</evidence>
<evidence type="ECO:0000313" key="2">
    <source>
        <dbReference type="EMBL" id="SFN03221.1"/>
    </source>
</evidence>
<dbReference type="NCBIfam" id="NF033542">
    <property type="entry name" value="transpos_IS110"/>
    <property type="match status" value="1"/>
</dbReference>
<feature type="domain" description="Transposase IS116/IS110/IS902 C-terminal" evidence="1">
    <location>
        <begin position="182"/>
        <end position="265"/>
    </location>
</feature>
<dbReference type="PANTHER" id="PTHR33055">
    <property type="entry name" value="TRANSPOSASE FOR INSERTION SEQUENCE ELEMENT IS1111A"/>
    <property type="match status" value="1"/>
</dbReference>
<dbReference type="InterPro" id="IPR047650">
    <property type="entry name" value="Transpos_IS110"/>
</dbReference>
<gene>
    <name evidence="2" type="ORF">SAMN05421863_10882</name>
</gene>
<reference evidence="3" key="1">
    <citation type="submission" date="2016-10" db="EMBL/GenBank/DDBJ databases">
        <authorList>
            <person name="Varghese N."/>
            <person name="Submissions S."/>
        </authorList>
    </citation>
    <scope>NUCLEOTIDE SEQUENCE [LARGE SCALE GENOMIC DNA]</scope>
    <source>
        <strain evidence="3">Nm44</strain>
    </source>
</reference>
<organism evidence="2 3">
    <name type="scientific">Nitrosomonas communis</name>
    <dbReference type="NCBI Taxonomy" id="44574"/>
    <lineage>
        <taxon>Bacteria</taxon>
        <taxon>Pseudomonadati</taxon>
        <taxon>Pseudomonadota</taxon>
        <taxon>Betaproteobacteria</taxon>
        <taxon>Nitrosomonadales</taxon>
        <taxon>Nitrosomonadaceae</taxon>
        <taxon>Nitrosomonas</taxon>
    </lineage>
</organism>
<dbReference type="Proteomes" id="UP000183287">
    <property type="component" value="Unassembled WGS sequence"/>
</dbReference>
<protein>
    <submittedName>
        <fullName evidence="2">Transposase IS116/IS110/IS902 family protein</fullName>
    </submittedName>
</protein>
<dbReference type="Pfam" id="PF02371">
    <property type="entry name" value="Transposase_20"/>
    <property type="match status" value="1"/>
</dbReference>
<dbReference type="InterPro" id="IPR003346">
    <property type="entry name" value="Transposase_20"/>
</dbReference>
<dbReference type="GO" id="GO:0006313">
    <property type="term" value="P:DNA transposition"/>
    <property type="evidence" value="ECO:0007669"/>
    <property type="project" value="InterPro"/>
</dbReference>
<keyword evidence="3" id="KW-1185">Reference proteome</keyword>
<dbReference type="PANTHER" id="PTHR33055:SF13">
    <property type="entry name" value="TRANSPOSASE"/>
    <property type="match status" value="1"/>
</dbReference>
<name>A0A1I4VPJ5_9PROT</name>
<dbReference type="AlphaFoldDB" id="A0A1I4VPJ5"/>
<evidence type="ECO:0000313" key="3">
    <source>
        <dbReference type="Proteomes" id="UP000183287"/>
    </source>
</evidence>
<dbReference type="GO" id="GO:0004803">
    <property type="term" value="F:transposase activity"/>
    <property type="evidence" value="ECO:0007669"/>
    <property type="project" value="InterPro"/>
</dbReference>
<sequence length="336" mass="37530">MVTELMSFGLLSGAFCPKDEICALRAISRQRDMLIRYQARHVHVQHRQKALAQMNVQLANVISDIVGETGQKIVRAIIAGERDGHILANLKSNRIRASKDEIEKSLVGNWREEHLFALKQAMSLYDAYSEGLTECDRQLETMLAALQVHKVEISQKKRRSNVKNSPKFDLRAHLIGMCGVDLTRIDGIEVTTAMKVLSEVGADMSRFKSAKQFASWLELCLGTKISGGKVLSGASKRTANCAAQALRMGAVSLKSSQSALGAYYRRLCGRLDKAKAITATAHKLARLIYTMLTKGTEYVDKGQDYFDERYRQRVLHHLIVRDRKLVLNLTPVPGTT</sequence>
<dbReference type="EMBL" id="FOUB01000088">
    <property type="protein sequence ID" value="SFN03221.1"/>
    <property type="molecule type" value="Genomic_DNA"/>
</dbReference>
<dbReference type="GO" id="GO:0003677">
    <property type="term" value="F:DNA binding"/>
    <property type="evidence" value="ECO:0007669"/>
    <property type="project" value="InterPro"/>
</dbReference>
<accession>A0A1I4VPJ5</accession>
<proteinExistence type="predicted"/>